<protein>
    <submittedName>
        <fullName evidence="2">Predicted protein</fullName>
    </submittedName>
</protein>
<feature type="region of interest" description="Disordered" evidence="1">
    <location>
        <begin position="1"/>
        <end position="24"/>
    </location>
</feature>
<dbReference type="EMBL" id="FP929139">
    <property type="protein sequence ID" value="CBY01528.1"/>
    <property type="molecule type" value="Genomic_DNA"/>
</dbReference>
<evidence type="ECO:0000256" key="1">
    <source>
        <dbReference type="SAM" id="MobiDB-lite"/>
    </source>
</evidence>
<dbReference type="HOGENOM" id="CLU_3191482_0_0_1"/>
<sequence>MNTAKTRHVSPPSAASASRPITRAHPARAECGGLGELRCGWEYRYG</sequence>
<keyword evidence="3" id="KW-1185">Reference proteome</keyword>
<accession>E5AE89</accession>
<dbReference type="Proteomes" id="UP000002668">
    <property type="component" value="Genome"/>
</dbReference>
<dbReference type="VEuPathDB" id="FungiDB:LEMA_P003150.1"/>
<name>E5AE89_LEPMJ</name>
<evidence type="ECO:0000313" key="2">
    <source>
        <dbReference type="EMBL" id="CBY01528.1"/>
    </source>
</evidence>
<gene>
    <name evidence="2" type="ORF">LEMA_P003150.1</name>
</gene>
<dbReference type="InParanoid" id="E5AE89"/>
<proteinExistence type="predicted"/>
<evidence type="ECO:0000313" key="3">
    <source>
        <dbReference type="Proteomes" id="UP000002668"/>
    </source>
</evidence>
<organism evidence="2 3">
    <name type="scientific">Leptosphaeria maculans (strain JN3 / isolate v23.1.3 / race Av1-4-5-6-7-8)</name>
    <name type="common">Blackleg fungus</name>
    <name type="synonym">Phoma lingam</name>
    <dbReference type="NCBI Taxonomy" id="985895"/>
    <lineage>
        <taxon>Eukaryota</taxon>
        <taxon>Fungi</taxon>
        <taxon>Dikarya</taxon>
        <taxon>Ascomycota</taxon>
        <taxon>Pezizomycotina</taxon>
        <taxon>Dothideomycetes</taxon>
        <taxon>Pleosporomycetidae</taxon>
        <taxon>Pleosporales</taxon>
        <taxon>Pleosporineae</taxon>
        <taxon>Leptosphaeriaceae</taxon>
        <taxon>Plenodomus</taxon>
        <taxon>Plenodomus lingam/Leptosphaeria maculans species complex</taxon>
    </lineage>
</organism>
<dbReference type="AlphaFoldDB" id="E5AE89"/>
<reference evidence="3" key="1">
    <citation type="journal article" date="2011" name="Nat. Commun.">
        <title>Effector diversification within compartments of the Leptosphaeria maculans genome affected by Repeat-Induced Point mutations.</title>
        <authorList>
            <person name="Rouxel T."/>
            <person name="Grandaubert J."/>
            <person name="Hane J.K."/>
            <person name="Hoede C."/>
            <person name="van de Wouw A.P."/>
            <person name="Couloux A."/>
            <person name="Dominguez V."/>
            <person name="Anthouard V."/>
            <person name="Bally P."/>
            <person name="Bourras S."/>
            <person name="Cozijnsen A.J."/>
            <person name="Ciuffetti L.M."/>
            <person name="Degrave A."/>
            <person name="Dilmaghani A."/>
            <person name="Duret L."/>
            <person name="Fudal I."/>
            <person name="Goodwin S.B."/>
            <person name="Gout L."/>
            <person name="Glaser N."/>
            <person name="Linglin J."/>
            <person name="Kema G.H.J."/>
            <person name="Lapalu N."/>
            <person name="Lawrence C.B."/>
            <person name="May K."/>
            <person name="Meyer M."/>
            <person name="Ollivier B."/>
            <person name="Poulain J."/>
            <person name="Schoch C.L."/>
            <person name="Simon A."/>
            <person name="Spatafora J.W."/>
            <person name="Stachowiak A."/>
            <person name="Turgeon B.G."/>
            <person name="Tyler B.M."/>
            <person name="Vincent D."/>
            <person name="Weissenbach J."/>
            <person name="Amselem J."/>
            <person name="Quesneville H."/>
            <person name="Oliver R.P."/>
            <person name="Wincker P."/>
            <person name="Balesdent M.-H."/>
            <person name="Howlett B.J."/>
        </authorList>
    </citation>
    <scope>NUCLEOTIDE SEQUENCE [LARGE SCALE GENOMIC DNA]</scope>
    <source>
        <strain evidence="3">JN3 / isolate v23.1.3 / race Av1-4-5-6-7-8</strain>
    </source>
</reference>
<feature type="compositionally biased region" description="Low complexity" evidence="1">
    <location>
        <begin position="10"/>
        <end position="20"/>
    </location>
</feature>